<dbReference type="Gene3D" id="3.10.20.370">
    <property type="match status" value="1"/>
</dbReference>
<evidence type="ECO:0000256" key="3">
    <source>
        <dbReference type="ARBA" id="ARBA00022722"/>
    </source>
</evidence>
<sequence length="980" mass="109722">MQHTSMLTQKDVRGFLGMTGYYHKFIPAYAHIAAPLTALTRKDLQYTYEEHWTDECTQAFEILKGLLCQAPVLAYPDFSKPFVLKTDASNVAVGAAMVQWDAEAEHERPIAFASRKLTANEPTYASQEQEALAVVWAIKYFRPYLYGRHFTIMTDHRSLQSLPKAHEKGNSRVHRWSVLLQHYTYTIVWKPGRENGDADALSRVRATHWNPLPRIRTPVTAHDMESSVLCALTDEPPSITLQTFRDEQRQDPVIAAHVACHTDGTLPDDKKLAADIQRTEFQFELIKGVLMHLPEKRRVPIPQLPRIVVPSSLRPLVFENCHDSPLAGHLGIAKTLDRISHRFWWPTMYRDVTTWVGCCKVCQAFRPARRQNGPLMHLPVHENAFDSISVDFAGPYPTTKQKNRYILVFVDQLTGWPEAVAVKKNDAVTVAHAFVDLIVVRHGCPRRLLCDRGSHFLNELVDAVCHIFRTRRIFSSAYHPETNGQAEKMVGTVKKTLGKYVASHEKDWDVLLPLVLFGIRSATNEAMGMSPFAALYGRKARLPLDVMVAWEQPLVLHVNDYRQELLRQMAKVRAICRDNREAERVKRMRRAPQSLPRQYSPGDVVWVIKGDPKGKKPAFRPTYTGPYRVIGPSRRSPLDYELRRAGEGAHRRRLVHISRIRPYRLLPDPKSEADMPLFRKPLQGDGGDGGGDDAPPPPPPPSAQPPAVAGPSGDRDECQSVDVVPPADVAEAESPAAPEAANSASPEGPRASDEVPVAPAPQNASEDLPPSQPDRPVTDAPSDPSVIPSSPVASNPPHSPPAEAPADDRQVNSPDRHDRPLSPPHDEPLTVDVVPPTHTHTQQPMHAPLPSVSYLPPSGESSYRSIRNDSPRSSPTPDGDSSLDSRAPRDDNSPAMPHTPHSYQSYRPSEDLPPRPAVIDILDRRTRGSVVEYRVTRRGCEPSWERESEVSDPDAVRAFETKMAFDLPMQRRQPHTRKDE</sequence>
<feature type="region of interest" description="Disordered" evidence="7">
    <location>
        <begin position="666"/>
        <end position="919"/>
    </location>
</feature>
<dbReference type="Pfam" id="PF00665">
    <property type="entry name" value="rve"/>
    <property type="match status" value="1"/>
</dbReference>
<evidence type="ECO:0000259" key="8">
    <source>
        <dbReference type="PROSITE" id="PS50994"/>
    </source>
</evidence>
<keyword evidence="1" id="KW-0808">Transferase</keyword>
<evidence type="ECO:0000256" key="1">
    <source>
        <dbReference type="ARBA" id="ARBA00022679"/>
    </source>
</evidence>
<keyword evidence="6" id="KW-0695">RNA-directed DNA polymerase</keyword>
<dbReference type="PhylomeDB" id="A0A0G4GXE2"/>
<keyword evidence="5" id="KW-0378">Hydrolase</keyword>
<feature type="compositionally biased region" description="Pro residues" evidence="7">
    <location>
        <begin position="694"/>
        <end position="704"/>
    </location>
</feature>
<evidence type="ECO:0000256" key="5">
    <source>
        <dbReference type="ARBA" id="ARBA00022801"/>
    </source>
</evidence>
<feature type="compositionally biased region" description="Low complexity" evidence="7">
    <location>
        <begin position="720"/>
        <end position="747"/>
    </location>
</feature>
<feature type="compositionally biased region" description="Low complexity" evidence="7">
    <location>
        <begin position="779"/>
        <end position="796"/>
    </location>
</feature>
<dbReference type="OrthoDB" id="440387at2759"/>
<reference evidence="9 10" key="1">
    <citation type="submission" date="2014-11" db="EMBL/GenBank/DDBJ databases">
        <authorList>
            <person name="Zhu J."/>
            <person name="Qi W."/>
            <person name="Song R."/>
        </authorList>
    </citation>
    <scope>NUCLEOTIDE SEQUENCE [LARGE SCALE GENOMIC DNA]</scope>
</reference>
<dbReference type="PANTHER" id="PTHR37984:SF5">
    <property type="entry name" value="PROTEIN NYNRIN-LIKE"/>
    <property type="match status" value="1"/>
</dbReference>
<feature type="domain" description="Integrase catalytic" evidence="8">
    <location>
        <begin position="375"/>
        <end position="539"/>
    </location>
</feature>
<dbReference type="FunFam" id="3.10.20.370:FF:000001">
    <property type="entry name" value="Retrovirus-related Pol polyprotein from transposon 17.6-like protein"/>
    <property type="match status" value="1"/>
</dbReference>
<protein>
    <recommendedName>
        <fullName evidence="8">Integrase catalytic domain-containing protein</fullName>
    </recommendedName>
</protein>
<evidence type="ECO:0000313" key="10">
    <source>
        <dbReference type="Proteomes" id="UP000041254"/>
    </source>
</evidence>
<dbReference type="FunFam" id="1.10.340.70:FF:000001">
    <property type="entry name" value="Retrovirus-related Pol polyprotein from transposon gypsy-like Protein"/>
    <property type="match status" value="1"/>
</dbReference>
<dbReference type="Gene3D" id="3.30.70.270">
    <property type="match status" value="1"/>
</dbReference>
<dbReference type="EMBL" id="CDMY01000864">
    <property type="protein sequence ID" value="CEM35733.1"/>
    <property type="molecule type" value="Genomic_DNA"/>
</dbReference>
<dbReference type="GO" id="GO:0003964">
    <property type="term" value="F:RNA-directed DNA polymerase activity"/>
    <property type="evidence" value="ECO:0007669"/>
    <property type="project" value="UniProtKB-KW"/>
</dbReference>
<dbReference type="FunFam" id="3.30.420.10:FF:000032">
    <property type="entry name" value="Retrovirus-related Pol polyprotein from transposon 297-like Protein"/>
    <property type="match status" value="1"/>
</dbReference>
<dbReference type="InterPro" id="IPR043128">
    <property type="entry name" value="Rev_trsase/Diguanyl_cyclase"/>
</dbReference>
<dbReference type="InterPro" id="IPR043502">
    <property type="entry name" value="DNA/RNA_pol_sf"/>
</dbReference>
<dbReference type="CDD" id="cd09274">
    <property type="entry name" value="RNase_HI_RT_Ty3"/>
    <property type="match status" value="1"/>
</dbReference>
<dbReference type="Proteomes" id="UP000041254">
    <property type="component" value="Unassembled WGS sequence"/>
</dbReference>
<dbReference type="InterPro" id="IPR001584">
    <property type="entry name" value="Integrase_cat-core"/>
</dbReference>
<dbReference type="AlphaFoldDB" id="A0A0G4GXE2"/>
<dbReference type="GO" id="GO:0015074">
    <property type="term" value="P:DNA integration"/>
    <property type="evidence" value="ECO:0007669"/>
    <property type="project" value="InterPro"/>
</dbReference>
<dbReference type="SUPFAM" id="SSF56672">
    <property type="entry name" value="DNA/RNA polymerases"/>
    <property type="match status" value="1"/>
</dbReference>
<dbReference type="PROSITE" id="PS50994">
    <property type="entry name" value="INTEGRASE"/>
    <property type="match status" value="1"/>
</dbReference>
<dbReference type="Pfam" id="PF17921">
    <property type="entry name" value="Integrase_H2C2"/>
    <property type="match status" value="1"/>
</dbReference>
<dbReference type="Pfam" id="PF17917">
    <property type="entry name" value="RT_RNaseH"/>
    <property type="match status" value="1"/>
</dbReference>
<dbReference type="Gene3D" id="2.40.50.40">
    <property type="match status" value="1"/>
</dbReference>
<evidence type="ECO:0000256" key="7">
    <source>
        <dbReference type="SAM" id="MobiDB-lite"/>
    </source>
</evidence>
<feature type="compositionally biased region" description="Basic and acidic residues" evidence="7">
    <location>
        <begin position="806"/>
        <end position="828"/>
    </location>
</feature>
<dbReference type="InterPro" id="IPR050951">
    <property type="entry name" value="Retrovirus_Pol_polyprotein"/>
</dbReference>
<evidence type="ECO:0000256" key="4">
    <source>
        <dbReference type="ARBA" id="ARBA00022759"/>
    </source>
</evidence>
<dbReference type="InterPro" id="IPR041373">
    <property type="entry name" value="RT_RNaseH"/>
</dbReference>
<name>A0A0G4GXE2_VITBC</name>
<feature type="compositionally biased region" description="Low complexity" evidence="7">
    <location>
        <begin position="830"/>
        <end position="841"/>
    </location>
</feature>
<dbReference type="GO" id="GO:0004519">
    <property type="term" value="F:endonuclease activity"/>
    <property type="evidence" value="ECO:0007669"/>
    <property type="project" value="UniProtKB-KW"/>
</dbReference>
<keyword evidence="10" id="KW-1185">Reference proteome</keyword>
<organism evidence="9 10">
    <name type="scientific">Vitrella brassicaformis (strain CCMP3155)</name>
    <dbReference type="NCBI Taxonomy" id="1169540"/>
    <lineage>
        <taxon>Eukaryota</taxon>
        <taxon>Sar</taxon>
        <taxon>Alveolata</taxon>
        <taxon>Colpodellida</taxon>
        <taxon>Vitrellaceae</taxon>
        <taxon>Vitrella</taxon>
    </lineage>
</organism>
<dbReference type="Gene3D" id="3.30.420.10">
    <property type="entry name" value="Ribonuclease H-like superfamily/Ribonuclease H"/>
    <property type="match status" value="1"/>
</dbReference>
<keyword evidence="2" id="KW-0548">Nucleotidyltransferase</keyword>
<keyword evidence="3" id="KW-0540">Nuclease</keyword>
<keyword evidence="4" id="KW-0255">Endonuclease</keyword>
<dbReference type="Gene3D" id="1.10.340.70">
    <property type="match status" value="1"/>
</dbReference>
<evidence type="ECO:0000313" key="9">
    <source>
        <dbReference type="EMBL" id="CEM35733.1"/>
    </source>
</evidence>
<evidence type="ECO:0000256" key="2">
    <source>
        <dbReference type="ARBA" id="ARBA00022695"/>
    </source>
</evidence>
<accession>A0A0G4GXE2</accession>
<dbReference type="InterPro" id="IPR041588">
    <property type="entry name" value="Integrase_H2C2"/>
</dbReference>
<gene>
    <name evidence="9" type="ORF">Vbra_23344</name>
</gene>
<dbReference type="CDD" id="cd00024">
    <property type="entry name" value="CD_CSD"/>
    <property type="match status" value="1"/>
</dbReference>
<dbReference type="VEuPathDB" id="CryptoDB:Vbra_23344"/>
<dbReference type="STRING" id="1169540.A0A0G4GXE2"/>
<dbReference type="GO" id="GO:0016787">
    <property type="term" value="F:hydrolase activity"/>
    <property type="evidence" value="ECO:0007669"/>
    <property type="project" value="UniProtKB-KW"/>
</dbReference>
<evidence type="ECO:0000256" key="6">
    <source>
        <dbReference type="ARBA" id="ARBA00022918"/>
    </source>
</evidence>
<dbReference type="InParanoid" id="A0A0G4GXE2"/>
<dbReference type="SUPFAM" id="SSF53098">
    <property type="entry name" value="Ribonuclease H-like"/>
    <property type="match status" value="1"/>
</dbReference>
<dbReference type="FunFam" id="3.30.70.270:FF:000020">
    <property type="entry name" value="Transposon Tf2-6 polyprotein-like Protein"/>
    <property type="match status" value="1"/>
</dbReference>
<dbReference type="PANTHER" id="PTHR37984">
    <property type="entry name" value="PROTEIN CBG26694"/>
    <property type="match status" value="1"/>
</dbReference>
<dbReference type="InterPro" id="IPR036397">
    <property type="entry name" value="RNaseH_sf"/>
</dbReference>
<dbReference type="OMA" id="CAKARIN"/>
<proteinExistence type="predicted"/>
<dbReference type="GO" id="GO:0003676">
    <property type="term" value="F:nucleic acid binding"/>
    <property type="evidence" value="ECO:0007669"/>
    <property type="project" value="InterPro"/>
</dbReference>
<dbReference type="InterPro" id="IPR012337">
    <property type="entry name" value="RNaseH-like_sf"/>
</dbReference>